<dbReference type="PANTHER" id="PTHR21600:SF87">
    <property type="entry name" value="RNA PSEUDOURIDYLATE SYNTHASE DOMAIN-CONTAINING PROTEIN 1"/>
    <property type="match status" value="1"/>
</dbReference>
<evidence type="ECO:0000256" key="1">
    <source>
        <dbReference type="ARBA" id="ARBA00000073"/>
    </source>
</evidence>
<evidence type="ECO:0000313" key="6">
    <source>
        <dbReference type="EMBL" id="MFD1429395.1"/>
    </source>
</evidence>
<dbReference type="Pfam" id="PF00849">
    <property type="entry name" value="PseudoU_synth_2"/>
    <property type="match status" value="1"/>
</dbReference>
<dbReference type="SUPFAM" id="SSF55120">
    <property type="entry name" value="Pseudouridine synthase"/>
    <property type="match status" value="1"/>
</dbReference>
<sequence>MPILTLHATAPAAASVRALLSAWLVPKKTQHLLRINKAVTIDGSYQNFNEPVAAGAQVTLTLRDDDPPTYVLAAEAPAIVFEDDQLLICDKAPGIKPHPNQPGENGTLLNQAARYLDPRPAYITHRLDMATSGLMLIAKDPLTQAIIDRELAAKTMTRSYVALVPAGLPASGTITAPIGEDPDDKRKRMVRPDGLPAATHYETLAVRDGIARLKLTLETGRTHQLRVHLASIGAPIIGDPLYSTRPASRLMLHAAEMRLIEPLSSRNLHFESPVPF</sequence>
<protein>
    <recommendedName>
        <fullName evidence="3">RNA pseudouridylate synthase</fullName>
    </recommendedName>
    <alternativeName>
        <fullName evidence="4">RNA-uridine isomerase</fullName>
    </alternativeName>
</protein>
<name>A0ABW4CIE8_9LACO</name>
<proteinExistence type="inferred from homology"/>
<dbReference type="Gene3D" id="3.30.2350.10">
    <property type="entry name" value="Pseudouridine synthase"/>
    <property type="match status" value="1"/>
</dbReference>
<accession>A0ABW4CIE8</accession>
<dbReference type="PANTHER" id="PTHR21600">
    <property type="entry name" value="MITOCHONDRIAL RNA PSEUDOURIDINE SYNTHASE"/>
    <property type="match status" value="1"/>
</dbReference>
<dbReference type="InterPro" id="IPR020103">
    <property type="entry name" value="PsdUridine_synth_cat_dom_sf"/>
</dbReference>
<dbReference type="CDD" id="cd02869">
    <property type="entry name" value="PseudoU_synth_RluA_like"/>
    <property type="match status" value="1"/>
</dbReference>
<evidence type="ECO:0000256" key="2">
    <source>
        <dbReference type="ARBA" id="ARBA00010876"/>
    </source>
</evidence>
<comment type="similarity">
    <text evidence="2">Belongs to the pseudouridine synthase RluA family.</text>
</comment>
<dbReference type="InterPro" id="IPR050188">
    <property type="entry name" value="RluA_PseudoU_synthase"/>
</dbReference>
<organism evidence="6 7">
    <name type="scientific">Lacticaseibacillus mingshuiensis</name>
    <dbReference type="NCBI Taxonomy" id="2799574"/>
    <lineage>
        <taxon>Bacteria</taxon>
        <taxon>Bacillati</taxon>
        <taxon>Bacillota</taxon>
        <taxon>Bacilli</taxon>
        <taxon>Lactobacillales</taxon>
        <taxon>Lactobacillaceae</taxon>
        <taxon>Lacticaseibacillus</taxon>
    </lineage>
</organism>
<comment type="caution">
    <text evidence="6">The sequence shown here is derived from an EMBL/GenBank/DDBJ whole genome shotgun (WGS) entry which is preliminary data.</text>
</comment>
<evidence type="ECO:0000313" key="7">
    <source>
        <dbReference type="Proteomes" id="UP001597196"/>
    </source>
</evidence>
<dbReference type="RefSeq" id="WP_203636947.1">
    <property type="nucleotide sequence ID" value="NZ_BOLS01000002.1"/>
</dbReference>
<comment type="catalytic activity">
    <reaction evidence="1">
        <text>a uridine in RNA = a pseudouridine in RNA</text>
        <dbReference type="Rhea" id="RHEA:48348"/>
        <dbReference type="Rhea" id="RHEA-COMP:12068"/>
        <dbReference type="Rhea" id="RHEA-COMP:12069"/>
        <dbReference type="ChEBI" id="CHEBI:65314"/>
        <dbReference type="ChEBI" id="CHEBI:65315"/>
    </reaction>
</comment>
<keyword evidence="7" id="KW-1185">Reference proteome</keyword>
<feature type="domain" description="Pseudouridine synthase RsuA/RluA-like" evidence="5">
    <location>
        <begin position="86"/>
        <end position="231"/>
    </location>
</feature>
<dbReference type="Proteomes" id="UP001597196">
    <property type="component" value="Unassembled WGS sequence"/>
</dbReference>
<keyword evidence="6" id="KW-0413">Isomerase</keyword>
<evidence type="ECO:0000256" key="3">
    <source>
        <dbReference type="ARBA" id="ARBA00031870"/>
    </source>
</evidence>
<reference evidence="7" key="1">
    <citation type="journal article" date="2019" name="Int. J. Syst. Evol. Microbiol.">
        <title>The Global Catalogue of Microorganisms (GCM) 10K type strain sequencing project: providing services to taxonomists for standard genome sequencing and annotation.</title>
        <authorList>
            <consortium name="The Broad Institute Genomics Platform"/>
            <consortium name="The Broad Institute Genome Sequencing Center for Infectious Disease"/>
            <person name="Wu L."/>
            <person name="Ma J."/>
        </authorList>
    </citation>
    <scope>NUCLEOTIDE SEQUENCE [LARGE SCALE GENOMIC DNA]</scope>
    <source>
        <strain evidence="7">CCM 8980</strain>
    </source>
</reference>
<dbReference type="InterPro" id="IPR006145">
    <property type="entry name" value="PsdUridine_synth_RsuA/RluA"/>
</dbReference>
<evidence type="ECO:0000259" key="5">
    <source>
        <dbReference type="Pfam" id="PF00849"/>
    </source>
</evidence>
<gene>
    <name evidence="6" type="ORF">ACFQ4P_03910</name>
</gene>
<evidence type="ECO:0000256" key="4">
    <source>
        <dbReference type="ARBA" id="ARBA00033164"/>
    </source>
</evidence>
<dbReference type="EMBL" id="JBHTOC010000005">
    <property type="protein sequence ID" value="MFD1429395.1"/>
    <property type="molecule type" value="Genomic_DNA"/>
</dbReference>
<dbReference type="GO" id="GO:0016853">
    <property type="term" value="F:isomerase activity"/>
    <property type="evidence" value="ECO:0007669"/>
    <property type="project" value="UniProtKB-KW"/>
</dbReference>